<evidence type="ECO:0000313" key="1">
    <source>
        <dbReference type="EMBL" id="GES93997.1"/>
    </source>
</evidence>
<evidence type="ECO:0000313" key="2">
    <source>
        <dbReference type="Proteomes" id="UP000615446"/>
    </source>
</evidence>
<comment type="caution">
    <text evidence="1">The sequence shown here is derived from an EMBL/GenBank/DDBJ whole genome shotgun (WGS) entry which is preliminary data.</text>
</comment>
<accession>A0A8H3QWG2</accession>
<organism evidence="1 2">
    <name type="scientific">Rhizophagus clarus</name>
    <dbReference type="NCBI Taxonomy" id="94130"/>
    <lineage>
        <taxon>Eukaryota</taxon>
        <taxon>Fungi</taxon>
        <taxon>Fungi incertae sedis</taxon>
        <taxon>Mucoromycota</taxon>
        <taxon>Glomeromycotina</taxon>
        <taxon>Glomeromycetes</taxon>
        <taxon>Glomerales</taxon>
        <taxon>Glomeraceae</taxon>
        <taxon>Rhizophagus</taxon>
    </lineage>
</organism>
<dbReference type="OrthoDB" id="2323037at2759"/>
<dbReference type="AlphaFoldDB" id="A0A8H3QWG2"/>
<gene>
    <name evidence="1" type="ORF">RCL2_002074200</name>
</gene>
<dbReference type="Proteomes" id="UP000615446">
    <property type="component" value="Unassembled WGS sequence"/>
</dbReference>
<reference evidence="1" key="1">
    <citation type="submission" date="2019-10" db="EMBL/GenBank/DDBJ databases">
        <title>Conservation and host-specific expression of non-tandemly repeated heterogenous ribosome RNA gene in arbuscular mycorrhizal fungi.</title>
        <authorList>
            <person name="Maeda T."/>
            <person name="Kobayashi Y."/>
            <person name="Nakagawa T."/>
            <person name="Ezawa T."/>
            <person name="Yamaguchi K."/>
            <person name="Bino T."/>
            <person name="Nishimoto Y."/>
            <person name="Shigenobu S."/>
            <person name="Kawaguchi M."/>
        </authorList>
    </citation>
    <scope>NUCLEOTIDE SEQUENCE</scope>
    <source>
        <strain evidence="1">HR1</strain>
    </source>
</reference>
<dbReference type="EMBL" id="BLAL01000229">
    <property type="protein sequence ID" value="GES93997.1"/>
    <property type="molecule type" value="Genomic_DNA"/>
</dbReference>
<name>A0A8H3QWG2_9GLOM</name>
<sequence>MTSIKGANQEIIQLIWPEGITKDEDRKDLLDTAIYTHSVSLPRPEIQNLKRNIDSLLELRKCLSIDKPPVLFIPYIPRPNKQEEICNIIYVTTLSYMEQTDVMITAIYLEKDENVILTPTDIPEILKAENVLVMLIAMYFFAKVWTSKGIEECKESIPMTMDYGEIIKLIRKEMKLDEDALLFCECYTGIPAIIGHTTMLIKQQRSNVFVNHDEVGKFCEILSLSVKTMYSKREWIKNLVNDIFDKSLLSPFTLLTEETFPQFILRMHQVTYCLAYHLSIESITFTEIYGGYGYCSREFRRFEIKTKRIKYYELASLIPKKDNQYDKFIKPGLEDRKRVPVVCANQKGYKEIDSTSGGYLVLIARRTESADALAPHGDKQYKYSLSLESGHPVHTNSTGKN</sequence>
<protein>
    <submittedName>
        <fullName evidence="1">Uncharacterized protein</fullName>
    </submittedName>
</protein>
<proteinExistence type="predicted"/>